<evidence type="ECO:0000256" key="5">
    <source>
        <dbReference type="ARBA" id="ARBA00023015"/>
    </source>
</evidence>
<keyword evidence="4 9" id="KW-0156">Chromatin regulator</keyword>
<evidence type="ECO:0000313" key="15">
    <source>
        <dbReference type="JaponicusDB" id="SJAG_03627"/>
    </source>
</evidence>
<dbReference type="GO" id="GO:0141221">
    <property type="term" value="F:histone deacetylase activity, hydrolytic mechanism"/>
    <property type="evidence" value="ECO:0007669"/>
    <property type="project" value="UniProtKB-EC"/>
</dbReference>
<keyword evidence="5 9" id="KW-0805">Transcription regulation</keyword>
<dbReference type="InterPro" id="IPR023801">
    <property type="entry name" value="His_deacetylse_dom"/>
</dbReference>
<evidence type="ECO:0000256" key="3">
    <source>
        <dbReference type="ARBA" id="ARBA00022801"/>
    </source>
</evidence>
<dbReference type="PANTHER" id="PTHR10625">
    <property type="entry name" value="HISTONE DEACETYLASE HDAC1-RELATED"/>
    <property type="match status" value="1"/>
</dbReference>
<dbReference type="Proteomes" id="UP000001744">
    <property type="component" value="Unassembled WGS sequence"/>
</dbReference>
<feature type="binding site" evidence="12">
    <location>
        <position position="182"/>
    </location>
    <ligand>
        <name>a divalent metal cation</name>
        <dbReference type="ChEBI" id="CHEBI:60240"/>
    </ligand>
</feature>
<evidence type="ECO:0000256" key="6">
    <source>
        <dbReference type="ARBA" id="ARBA00023163"/>
    </source>
</evidence>
<evidence type="ECO:0000256" key="4">
    <source>
        <dbReference type="ARBA" id="ARBA00022853"/>
    </source>
</evidence>
<dbReference type="RefSeq" id="XP_002174765.1">
    <property type="nucleotide sequence ID" value="XM_002174729.2"/>
</dbReference>
<sequence>MNNQSSEWFLKPQKKRVTYHHDSAVGNYHYGDKHPMKPHRLTITNHLIMGYGLHHEMDVYCPRKATFKEMAEFHSEDYLEFLQRVTPQNVDEYSDVLQKFNIGDDCPVFNGIYEFSQRSAGASLDASRRLLQGQTDIAINWSGGLHHAKRGEASGFCYVNDIVLAILSLLRYYPRVLYIDIDIHHGDGVQEAFYESDRVMTLSFHKYNGTFFPATGKFDEIGKNKGKHFALNIPLDDGIDDVSYTSLFKSIVEPTINTFQPSAIVLQCGADSLGYDRLGVFNLSVKAHGECVRFTKSFNIPMLVIGGGGYTVKNVALAWCYETSICVDASIPNELPAFTPYFEFFAPDYTLHPKVSSKIENKNSPRSLNALRVRALEQLRYLNGAPSVAMQEIPPDITGHMDEEDDRLMDEYRDRMVDVRLEC</sequence>
<dbReference type="PRINTS" id="PR01271">
    <property type="entry name" value="HISDACETLASE"/>
</dbReference>
<evidence type="ECO:0000256" key="10">
    <source>
        <dbReference type="PIRSR" id="PIRSR037913-1"/>
    </source>
</evidence>
<keyword evidence="6 9" id="KW-0804">Transcription</keyword>
<dbReference type="InterPro" id="IPR037138">
    <property type="entry name" value="His_deacetylse_dom_sf"/>
</dbReference>
<dbReference type="GO" id="GO:0034399">
    <property type="term" value="C:nuclear periphery"/>
    <property type="evidence" value="ECO:0007669"/>
    <property type="project" value="EnsemblFungi"/>
</dbReference>
<dbReference type="EMBL" id="KE651167">
    <property type="protein sequence ID" value="EEB08472.1"/>
    <property type="molecule type" value="Genomic_DNA"/>
</dbReference>
<dbReference type="PIRSF" id="PIRSF037913">
    <property type="entry name" value="His_deacetylse_1"/>
    <property type="match status" value="1"/>
</dbReference>
<dbReference type="Gene3D" id="3.40.800.20">
    <property type="entry name" value="Histone deacetylase domain"/>
    <property type="match status" value="1"/>
</dbReference>
<protein>
    <recommendedName>
        <fullName evidence="2 9">Histone deacetylase</fullName>
        <ecNumber evidence="2 9">3.5.1.98</ecNumber>
    </recommendedName>
</protein>
<evidence type="ECO:0000256" key="9">
    <source>
        <dbReference type="PIRNR" id="PIRNR037913"/>
    </source>
</evidence>
<dbReference type="GO" id="GO:0070210">
    <property type="term" value="C:Rpd3L-Expanded complex"/>
    <property type="evidence" value="ECO:0000318"/>
    <property type="project" value="GO_Central"/>
</dbReference>
<dbReference type="InterPro" id="IPR003084">
    <property type="entry name" value="HDAC_I/II"/>
</dbReference>
<dbReference type="InterPro" id="IPR000286">
    <property type="entry name" value="HDACs"/>
</dbReference>
<feature type="binding site" evidence="12">
    <location>
        <position position="184"/>
    </location>
    <ligand>
        <name>a divalent metal cation</name>
        <dbReference type="ChEBI" id="CHEBI:60240"/>
    </ligand>
</feature>
<dbReference type="GO" id="GO:0006355">
    <property type="term" value="P:regulation of DNA-templated transcription"/>
    <property type="evidence" value="ECO:0007669"/>
    <property type="project" value="EnsemblFungi"/>
</dbReference>
<dbReference type="OrthoDB" id="1918432at2759"/>
<dbReference type="GO" id="GO:0005737">
    <property type="term" value="C:cytoplasm"/>
    <property type="evidence" value="ECO:0007669"/>
    <property type="project" value="EnsemblFungi"/>
</dbReference>
<evidence type="ECO:0000259" key="13">
    <source>
        <dbReference type="Pfam" id="PF00850"/>
    </source>
</evidence>
<dbReference type="AlphaFoldDB" id="B6K4R5"/>
<comment type="similarity">
    <text evidence="8 9">Belongs to the histone deacetylase family. HD Type 1 subfamily.</text>
</comment>
<dbReference type="VEuPathDB" id="FungiDB:SJAG_03627"/>
<reference evidence="14 16" key="1">
    <citation type="journal article" date="2011" name="Science">
        <title>Comparative functional genomics of the fission yeasts.</title>
        <authorList>
            <person name="Rhind N."/>
            <person name="Chen Z."/>
            <person name="Yassour M."/>
            <person name="Thompson D.A."/>
            <person name="Haas B.J."/>
            <person name="Habib N."/>
            <person name="Wapinski I."/>
            <person name="Roy S."/>
            <person name="Lin M.F."/>
            <person name="Heiman D.I."/>
            <person name="Young S.K."/>
            <person name="Furuya K."/>
            <person name="Guo Y."/>
            <person name="Pidoux A."/>
            <person name="Chen H.M."/>
            <person name="Robbertse B."/>
            <person name="Goldberg J.M."/>
            <person name="Aoki K."/>
            <person name="Bayne E.H."/>
            <person name="Berlin A.M."/>
            <person name="Desjardins C.A."/>
            <person name="Dobbs E."/>
            <person name="Dukaj L."/>
            <person name="Fan L."/>
            <person name="FitzGerald M.G."/>
            <person name="French C."/>
            <person name="Gujja S."/>
            <person name="Hansen K."/>
            <person name="Keifenheim D."/>
            <person name="Levin J.Z."/>
            <person name="Mosher R.A."/>
            <person name="Mueller C.A."/>
            <person name="Pfiffner J."/>
            <person name="Priest M."/>
            <person name="Russ C."/>
            <person name="Smialowska A."/>
            <person name="Swoboda P."/>
            <person name="Sykes S.M."/>
            <person name="Vaughn M."/>
            <person name="Vengrova S."/>
            <person name="Yoder R."/>
            <person name="Zeng Q."/>
            <person name="Allshire R."/>
            <person name="Baulcombe D."/>
            <person name="Birren B.W."/>
            <person name="Brown W."/>
            <person name="Ekwall K."/>
            <person name="Kellis M."/>
            <person name="Leatherwood J."/>
            <person name="Levin H."/>
            <person name="Margalit H."/>
            <person name="Martienssen R."/>
            <person name="Nieduszynski C.A."/>
            <person name="Spatafora J.W."/>
            <person name="Friedman N."/>
            <person name="Dalgaard J.Z."/>
            <person name="Baumann P."/>
            <person name="Niki H."/>
            <person name="Regev A."/>
            <person name="Nusbaum C."/>
        </authorList>
    </citation>
    <scope>NUCLEOTIDE SEQUENCE [LARGE SCALE GENOMIC DNA]</scope>
    <source>
        <strain evidence="16">yFS275 / FY16936</strain>
    </source>
</reference>
<accession>B6K4R5</accession>
<keyword evidence="3 9" id="KW-0378">Hydrolase</keyword>
<feature type="domain" description="Histone deacetylase" evidence="13">
    <location>
        <begin position="34"/>
        <end position="324"/>
    </location>
</feature>
<organism evidence="14 16">
    <name type="scientific">Schizosaccharomyces japonicus (strain yFS275 / FY16936)</name>
    <name type="common">Fission yeast</name>
    <dbReference type="NCBI Taxonomy" id="402676"/>
    <lineage>
        <taxon>Eukaryota</taxon>
        <taxon>Fungi</taxon>
        <taxon>Dikarya</taxon>
        <taxon>Ascomycota</taxon>
        <taxon>Taphrinomycotina</taxon>
        <taxon>Schizosaccharomycetes</taxon>
        <taxon>Schizosaccharomycetales</taxon>
        <taxon>Schizosaccharomycetaceae</taxon>
        <taxon>Schizosaccharomyces</taxon>
    </lineage>
</organism>
<dbReference type="PANTHER" id="PTHR10625:SF36">
    <property type="entry name" value="HISTONE DEACETYLASE 3"/>
    <property type="match status" value="1"/>
</dbReference>
<evidence type="ECO:0000256" key="12">
    <source>
        <dbReference type="PIRSR" id="PIRSR037913-3"/>
    </source>
</evidence>
<dbReference type="eggNOG" id="KOG1342">
    <property type="taxonomic scope" value="Eukaryota"/>
</dbReference>
<dbReference type="GeneID" id="7051335"/>
<dbReference type="HOGENOM" id="CLU_007727_7_4_1"/>
<comment type="catalytic activity">
    <reaction evidence="9">
        <text>N(6)-acetyl-L-lysyl-[histone] + H2O = L-lysyl-[histone] + acetate</text>
        <dbReference type="Rhea" id="RHEA:58196"/>
        <dbReference type="Rhea" id="RHEA-COMP:9845"/>
        <dbReference type="Rhea" id="RHEA-COMP:11338"/>
        <dbReference type="ChEBI" id="CHEBI:15377"/>
        <dbReference type="ChEBI" id="CHEBI:29969"/>
        <dbReference type="ChEBI" id="CHEBI:30089"/>
        <dbReference type="ChEBI" id="CHEBI:61930"/>
        <dbReference type="EC" id="3.5.1.98"/>
    </reaction>
</comment>
<dbReference type="OMA" id="CYETSIC"/>
<comment type="subcellular location">
    <subcellularLocation>
        <location evidence="1 9">Nucleus</location>
    </subcellularLocation>
</comment>
<feature type="active site" description="Proton acceptor" evidence="10">
    <location>
        <position position="147"/>
    </location>
</feature>
<keyword evidence="12" id="KW-0479">Metal-binding</keyword>
<evidence type="ECO:0000313" key="16">
    <source>
        <dbReference type="Proteomes" id="UP000001744"/>
    </source>
</evidence>
<dbReference type="EC" id="3.5.1.98" evidence="2 9"/>
<name>B6K4R5_SCHJY</name>
<keyword evidence="7 9" id="KW-0539">Nucleus</keyword>
<feature type="binding site" evidence="12">
    <location>
        <position position="271"/>
    </location>
    <ligand>
        <name>a divalent metal cation</name>
        <dbReference type="ChEBI" id="CHEBI:60240"/>
    </ligand>
</feature>
<evidence type="ECO:0000256" key="2">
    <source>
        <dbReference type="ARBA" id="ARBA00012111"/>
    </source>
</evidence>
<evidence type="ECO:0000313" key="14">
    <source>
        <dbReference type="EMBL" id="EEB08472.1"/>
    </source>
</evidence>
<proteinExistence type="inferred from homology"/>
<evidence type="ECO:0000256" key="11">
    <source>
        <dbReference type="PIRSR" id="PIRSR037913-2"/>
    </source>
</evidence>
<gene>
    <name evidence="15" type="primary">hos2</name>
    <name evidence="14" type="ORF">SJAG_03627</name>
</gene>
<dbReference type="GO" id="GO:0004407">
    <property type="term" value="F:histone deacetylase activity"/>
    <property type="evidence" value="ECO:0000318"/>
    <property type="project" value="GO_Central"/>
</dbReference>
<dbReference type="GO" id="GO:0040029">
    <property type="term" value="P:epigenetic regulation of gene expression"/>
    <property type="evidence" value="ECO:0000318"/>
    <property type="project" value="GO_Central"/>
</dbReference>
<evidence type="ECO:0000256" key="7">
    <source>
        <dbReference type="ARBA" id="ARBA00023242"/>
    </source>
</evidence>
<evidence type="ECO:0000256" key="8">
    <source>
        <dbReference type="ARBA" id="ARBA00061569"/>
    </source>
</evidence>
<dbReference type="GO" id="GO:0032874">
    <property type="term" value="P:positive regulation of stress-activated MAPK cascade"/>
    <property type="evidence" value="ECO:0007669"/>
    <property type="project" value="EnsemblFungi"/>
</dbReference>
<dbReference type="JaponicusDB" id="SJAG_03627">
    <property type="gene designation" value="hos2"/>
</dbReference>
<dbReference type="FunFam" id="3.40.800.20:FF:000007">
    <property type="entry name" value="Histone deacetylase"/>
    <property type="match status" value="1"/>
</dbReference>
<dbReference type="GO" id="GO:0046872">
    <property type="term" value="F:metal ion binding"/>
    <property type="evidence" value="ECO:0007669"/>
    <property type="project" value="UniProtKB-KW"/>
</dbReference>
<dbReference type="InterPro" id="IPR023696">
    <property type="entry name" value="Ureohydrolase_dom_sf"/>
</dbReference>
<dbReference type="SUPFAM" id="SSF52768">
    <property type="entry name" value="Arginase/deacetylase"/>
    <property type="match status" value="1"/>
</dbReference>
<dbReference type="GO" id="GO:0000792">
    <property type="term" value="C:heterochromatin"/>
    <property type="evidence" value="ECO:0007669"/>
    <property type="project" value="EnsemblFungi"/>
</dbReference>
<evidence type="ECO:0000256" key="1">
    <source>
        <dbReference type="ARBA" id="ARBA00004123"/>
    </source>
</evidence>
<dbReference type="STRING" id="402676.B6K4R5"/>
<feature type="binding site" evidence="11">
    <location>
        <position position="310"/>
    </location>
    <ligand>
        <name>substrate</name>
    </ligand>
</feature>
<feature type="binding site" evidence="11">
    <location>
        <position position="155"/>
    </location>
    <ligand>
        <name>substrate</name>
    </ligand>
</feature>
<dbReference type="GO" id="GO:0045727">
    <property type="term" value="P:positive regulation of translation"/>
    <property type="evidence" value="ECO:0007669"/>
    <property type="project" value="EnsemblFungi"/>
</dbReference>
<dbReference type="PRINTS" id="PR01270">
    <property type="entry name" value="HDASUPER"/>
</dbReference>
<dbReference type="GO" id="GO:0045835">
    <property type="term" value="P:negative regulation of meiotic nuclear division"/>
    <property type="evidence" value="ECO:0007669"/>
    <property type="project" value="EnsemblFungi"/>
</dbReference>
<dbReference type="Pfam" id="PF00850">
    <property type="entry name" value="Hist_deacetyl"/>
    <property type="match status" value="1"/>
</dbReference>
<dbReference type="GO" id="GO:0034967">
    <property type="term" value="C:Set3 complex"/>
    <property type="evidence" value="ECO:0007669"/>
    <property type="project" value="EnsemblFungi"/>
</dbReference>
<keyword evidence="16" id="KW-1185">Reference proteome</keyword>
<feature type="binding site" evidence="11">
    <location>
        <position position="105"/>
    </location>
    <ligand>
        <name>substrate</name>
    </ligand>
</feature>